<dbReference type="InterPro" id="IPR011659">
    <property type="entry name" value="WD40"/>
</dbReference>
<dbReference type="RefSeq" id="WP_068301187.1">
    <property type="nucleotide sequence ID" value="NZ_FNAK01000008.1"/>
</dbReference>
<keyword evidence="6" id="KW-0031">Aminopeptidase</keyword>
<dbReference type="STRING" id="637679.GCA_001550055_00110"/>
<feature type="domain" description="Peptidase S9 prolyl oligopeptidase catalytic" evidence="4">
    <location>
        <begin position="471"/>
        <end position="678"/>
    </location>
</feature>
<organism evidence="6 7">
    <name type="scientific">Kordiimonas lacus</name>
    <dbReference type="NCBI Taxonomy" id="637679"/>
    <lineage>
        <taxon>Bacteria</taxon>
        <taxon>Pseudomonadati</taxon>
        <taxon>Pseudomonadota</taxon>
        <taxon>Alphaproteobacteria</taxon>
        <taxon>Kordiimonadales</taxon>
        <taxon>Kordiimonadaceae</taxon>
        <taxon>Kordiimonas</taxon>
    </lineage>
</organism>
<keyword evidence="2" id="KW-0720">Serine protease</keyword>
<dbReference type="Pfam" id="PF00326">
    <property type="entry name" value="Peptidase_S9"/>
    <property type="match status" value="1"/>
</dbReference>
<dbReference type="InterPro" id="IPR002469">
    <property type="entry name" value="Peptidase_S9B_N"/>
</dbReference>
<dbReference type="GO" id="GO:0006508">
    <property type="term" value="P:proteolysis"/>
    <property type="evidence" value="ECO:0007669"/>
    <property type="project" value="InterPro"/>
</dbReference>
<dbReference type="EMBL" id="FNAK01000008">
    <property type="protein sequence ID" value="SDE59866.1"/>
    <property type="molecule type" value="Genomic_DNA"/>
</dbReference>
<dbReference type="PANTHER" id="PTHR42776:SF27">
    <property type="entry name" value="DIPEPTIDYL PEPTIDASE FAMILY MEMBER 6"/>
    <property type="match status" value="1"/>
</dbReference>
<sequence>MRITGTLTAGFLCAAVIGSAATAAGEDAKKFELTDIFNLEYATGPRLTPSGDAVVYERRSLDIMTDSTRSNIWQVNLDGSGHRPVLSGKASYRMPRFSSDGSRMAYVSSVEGKNQIYVRWLDTNETARVTDLQYGPGSLSWSPDGSMIAFTMFVPSDAKPLYSLPAAPKGAEWAGPAKVVDRVTYRADGAGYLPRGFTHVFVVPADGGTPRQVTSGDYNHGGALAWTADSQNIIFSANRVEGWELNGRESEIHSVNVASGEITTLTNRKGPDFGPQMSPDGKLVAYLGFDEDGMSSKNAELYVMNTDGSGSRALLPTLGRGIGEIQWAPDGRGIFYSYDNNGKTLVAYVNLVGGGRVMTDAVGGTTLGRPYTSGTFRATADGRVVFTQSRTDRPADLAVVDRISNVTTLTDLNGDVLGHRAMASVEEISFPASVGGHEIHAWVVKPADFDASKKYPLILEIHGGPHTAYGPQFSAEIQAYAAAGYVVVYGNPRGSTSYGEDFANEIHHNYPSNDYDDLMDSVNQVIAQGYIDENQMYVTGGSGGGVLTAWIVGKTDRFRAAVVAKPVINWTSFVLTADFSPFFTKYWFDGFPWENQENYWKRSPLSLVGNVKTPTMLLTGEVDYRTPMSETEQYYQALKLQKVDSVMVRIPGAGHGIAAKPSNLVQKIGNILAWFEKYKPEAESE</sequence>
<accession>A0A1G7E8S5</accession>
<evidence type="ECO:0000256" key="2">
    <source>
        <dbReference type="ARBA" id="ARBA00022825"/>
    </source>
</evidence>
<feature type="domain" description="Dipeptidylpeptidase IV N-terminal" evidence="5">
    <location>
        <begin position="195"/>
        <end position="284"/>
    </location>
</feature>
<keyword evidence="6" id="KW-0645">Protease</keyword>
<dbReference type="AlphaFoldDB" id="A0A1G7E8S5"/>
<dbReference type="Pfam" id="PF00930">
    <property type="entry name" value="DPPIV_N"/>
    <property type="match status" value="1"/>
</dbReference>
<evidence type="ECO:0000259" key="4">
    <source>
        <dbReference type="Pfam" id="PF00326"/>
    </source>
</evidence>
<evidence type="ECO:0000256" key="3">
    <source>
        <dbReference type="SAM" id="SignalP"/>
    </source>
</evidence>
<dbReference type="InterPro" id="IPR011042">
    <property type="entry name" value="6-blade_b-propeller_TolB-like"/>
</dbReference>
<dbReference type="PANTHER" id="PTHR42776">
    <property type="entry name" value="SERINE PEPTIDASE S9 FAMILY MEMBER"/>
    <property type="match status" value="1"/>
</dbReference>
<dbReference type="OrthoDB" id="9812921at2"/>
<evidence type="ECO:0000313" key="6">
    <source>
        <dbReference type="EMBL" id="SDE59866.1"/>
    </source>
</evidence>
<keyword evidence="1" id="KW-0378">Hydrolase</keyword>
<dbReference type="GO" id="GO:0004252">
    <property type="term" value="F:serine-type endopeptidase activity"/>
    <property type="evidence" value="ECO:0007669"/>
    <property type="project" value="TreeGrafter"/>
</dbReference>
<dbReference type="SUPFAM" id="SSF53474">
    <property type="entry name" value="alpha/beta-Hydrolases"/>
    <property type="match status" value="1"/>
</dbReference>
<dbReference type="Gene3D" id="2.120.10.30">
    <property type="entry name" value="TolB, C-terminal domain"/>
    <property type="match status" value="2"/>
</dbReference>
<evidence type="ECO:0000259" key="5">
    <source>
        <dbReference type="Pfam" id="PF00930"/>
    </source>
</evidence>
<evidence type="ECO:0000256" key="1">
    <source>
        <dbReference type="ARBA" id="ARBA00022801"/>
    </source>
</evidence>
<dbReference type="GO" id="GO:0004177">
    <property type="term" value="F:aminopeptidase activity"/>
    <property type="evidence" value="ECO:0007669"/>
    <property type="project" value="UniProtKB-KW"/>
</dbReference>
<keyword evidence="3" id="KW-0732">Signal</keyword>
<dbReference type="Pfam" id="PF07676">
    <property type="entry name" value="PD40"/>
    <property type="match status" value="2"/>
</dbReference>
<dbReference type="InterPro" id="IPR029058">
    <property type="entry name" value="AB_hydrolase_fold"/>
</dbReference>
<evidence type="ECO:0000313" key="7">
    <source>
        <dbReference type="Proteomes" id="UP000183685"/>
    </source>
</evidence>
<protein>
    <submittedName>
        <fullName evidence="6">Dipeptidyl aminopeptidase/acylaminoacyl peptidase</fullName>
    </submittedName>
</protein>
<name>A0A1G7E8S5_9PROT</name>
<dbReference type="InterPro" id="IPR001375">
    <property type="entry name" value="Peptidase_S9_cat"/>
</dbReference>
<feature type="signal peptide" evidence="3">
    <location>
        <begin position="1"/>
        <end position="23"/>
    </location>
</feature>
<reference evidence="6 7" key="1">
    <citation type="submission" date="2016-10" db="EMBL/GenBank/DDBJ databases">
        <authorList>
            <person name="de Groot N.N."/>
        </authorList>
    </citation>
    <scope>NUCLEOTIDE SEQUENCE [LARGE SCALE GENOMIC DNA]</scope>
    <source>
        <strain evidence="6 7">CGMCC 1.9109</strain>
    </source>
</reference>
<proteinExistence type="predicted"/>
<dbReference type="Proteomes" id="UP000183685">
    <property type="component" value="Unassembled WGS sequence"/>
</dbReference>
<gene>
    <name evidence="6" type="ORF">SAMN04488071_3331</name>
</gene>
<dbReference type="SUPFAM" id="SSF82171">
    <property type="entry name" value="DPP6 N-terminal domain-like"/>
    <property type="match status" value="1"/>
</dbReference>
<dbReference type="Gene3D" id="3.40.50.1820">
    <property type="entry name" value="alpha/beta hydrolase"/>
    <property type="match status" value="1"/>
</dbReference>
<feature type="chain" id="PRO_5010201405" evidence="3">
    <location>
        <begin position="24"/>
        <end position="685"/>
    </location>
</feature>
<keyword evidence="7" id="KW-1185">Reference proteome</keyword>